<evidence type="ECO:0000313" key="11">
    <source>
        <dbReference type="Proteomes" id="UP000693970"/>
    </source>
</evidence>
<evidence type="ECO:0000256" key="6">
    <source>
        <dbReference type="ARBA" id="ARBA00023136"/>
    </source>
</evidence>
<dbReference type="PANTHER" id="PTHR12174:SF75">
    <property type="entry name" value="SIGNAL PEPTIDE PEPTIDASE-LIKE 2"/>
    <property type="match status" value="1"/>
</dbReference>
<feature type="compositionally biased region" description="Polar residues" evidence="7">
    <location>
        <begin position="822"/>
        <end position="835"/>
    </location>
</feature>
<keyword evidence="4" id="KW-0378">Hydrolase</keyword>
<dbReference type="GO" id="GO:0005765">
    <property type="term" value="C:lysosomal membrane"/>
    <property type="evidence" value="ECO:0007669"/>
    <property type="project" value="TreeGrafter"/>
</dbReference>
<feature type="transmembrane region" description="Helical" evidence="8">
    <location>
        <begin position="394"/>
        <end position="413"/>
    </location>
</feature>
<name>A0A9K3L9J2_9STRA</name>
<dbReference type="InterPro" id="IPR007369">
    <property type="entry name" value="Peptidase_A22B_SPP"/>
</dbReference>
<feature type="transmembrane region" description="Helical" evidence="8">
    <location>
        <begin position="500"/>
        <end position="523"/>
    </location>
</feature>
<sequence>MTTRTRTAATQHAIVFLTLLLLASTTKYCHAYGGAIVPSAELYVWPATAMPENNPPFTLLVTQALYGPISEMNTFHGYQSSTTPHNAMTMVHSPDNNLLLCENNTALVTPDIFQRTKGSLLIVPRGTCSFEWKTYMAQTLYGASAVAIYNTLGAQYRLNETVTSPTVDDIFWPVAKRDYDCDKGKAEIASNLLNFDNPLPYNSKQNDPLLSGGSSQDNLCKLHDPNNLHNCDSQRCLVAHDHDKRYNNASTSDTITVCCAWDMPLEPVPDGDLHRNITVTIPTLFLTMQQGDQLKEKALTYSNTSAMIYSRWKPTYNPSSLLIWMLGVLVAALAAYSSASEYHVYIRKCLWKLRQQQRQRSQEMTSTHSQQPTPTAPHRISSSMQEETLELEPIHALFFVIMASTSLLVLFFFKIYSVVKVMYAIGCSNAVIQTITYPLLSRILNSTYCRGMCCRERTVYTSDDFGDITNWDVTAALLGYAWGMSWLYMALFVPHTDANVFFWVTQDIMGACMCITFLGLIQLNNIQVAAILLIVAFVYDIFFVFVTPLLFHGKSVMITVATSGGPPEMDAMFCQKYPTDPGCRGGDPLPMLLTVPRLFDYEGGASMLGLGDIVLPGLLLSFAARLDASKCLVALASGAKGEDGDGSNPGSDGIFRRTSSWSNSSWICCLCSWISYYCCTCCCCCGGTSDEDGTPFTAWYILLLGGGGYYFVPLVIAYAVGLLMANAAVYLMQMGQPALLYLVPCTLGTMTYLGWKRQELRALWDGPKVIAAADEIIHGRRPTQTVAVDGGETGNTNDGVSSAMEVEERDFVDDETGDVPLLTSNTTGDITTSNRRGSDNNVDGNSSSD</sequence>
<feature type="region of interest" description="Disordered" evidence="7">
    <location>
        <begin position="361"/>
        <end position="382"/>
    </location>
</feature>
<evidence type="ECO:0000256" key="2">
    <source>
        <dbReference type="ARBA" id="ARBA00006859"/>
    </source>
</evidence>
<comment type="subcellular location">
    <subcellularLocation>
        <location evidence="1">Endomembrane system</location>
        <topology evidence="1">Multi-pass membrane protein</topology>
    </subcellularLocation>
</comment>
<comment type="caution">
    <text evidence="10">The sequence shown here is derived from an EMBL/GenBank/DDBJ whole genome shotgun (WGS) entry which is preliminary data.</text>
</comment>
<dbReference type="AlphaFoldDB" id="A0A9K3L9J2"/>
<evidence type="ECO:0000256" key="3">
    <source>
        <dbReference type="ARBA" id="ARBA00022692"/>
    </source>
</evidence>
<dbReference type="GO" id="GO:0098554">
    <property type="term" value="C:cytoplasmic side of endoplasmic reticulum membrane"/>
    <property type="evidence" value="ECO:0007669"/>
    <property type="project" value="TreeGrafter"/>
</dbReference>
<keyword evidence="3 8" id="KW-0812">Transmembrane</keyword>
<evidence type="ECO:0000256" key="8">
    <source>
        <dbReference type="SAM" id="Phobius"/>
    </source>
</evidence>
<feature type="transmembrane region" description="Helical" evidence="8">
    <location>
        <begin position="738"/>
        <end position="755"/>
    </location>
</feature>
<dbReference type="EMBL" id="JAGRRH010000014">
    <property type="protein sequence ID" value="KAG7358037.1"/>
    <property type="molecule type" value="Genomic_DNA"/>
</dbReference>
<reference evidence="10" key="2">
    <citation type="submission" date="2021-04" db="EMBL/GenBank/DDBJ databases">
        <authorList>
            <person name="Podell S."/>
        </authorList>
    </citation>
    <scope>NUCLEOTIDE SEQUENCE</scope>
    <source>
        <strain evidence="10">Hildebrandi</strain>
    </source>
</reference>
<keyword evidence="6 8" id="KW-0472">Membrane</keyword>
<dbReference type="Pfam" id="PF04258">
    <property type="entry name" value="Peptidase_A22B"/>
    <property type="match status" value="1"/>
</dbReference>
<dbReference type="GO" id="GO:0030660">
    <property type="term" value="C:Golgi-associated vesicle membrane"/>
    <property type="evidence" value="ECO:0007669"/>
    <property type="project" value="TreeGrafter"/>
</dbReference>
<evidence type="ECO:0000256" key="7">
    <source>
        <dbReference type="SAM" id="MobiDB-lite"/>
    </source>
</evidence>
<feature type="transmembrane region" description="Helical" evidence="8">
    <location>
        <begin position="321"/>
        <end position="339"/>
    </location>
</feature>
<dbReference type="InterPro" id="IPR006639">
    <property type="entry name" value="Preselin/SPP"/>
</dbReference>
<gene>
    <name evidence="10" type="ORF">IV203_014624</name>
</gene>
<dbReference type="Proteomes" id="UP000693970">
    <property type="component" value="Unassembled WGS sequence"/>
</dbReference>
<feature type="transmembrane region" description="Helical" evidence="8">
    <location>
        <begin position="709"/>
        <end position="732"/>
    </location>
</feature>
<dbReference type="SMART" id="SM00730">
    <property type="entry name" value="PSN"/>
    <property type="match status" value="1"/>
</dbReference>
<proteinExistence type="inferred from homology"/>
<protein>
    <submittedName>
        <fullName evidence="10">Signal peptide peptidase</fullName>
    </submittedName>
</protein>
<accession>A0A9K3L9J2</accession>
<feature type="transmembrane region" description="Helical" evidence="8">
    <location>
        <begin position="473"/>
        <end position="493"/>
    </location>
</feature>
<evidence type="ECO:0000256" key="9">
    <source>
        <dbReference type="SAM" id="SignalP"/>
    </source>
</evidence>
<feature type="signal peptide" evidence="9">
    <location>
        <begin position="1"/>
        <end position="31"/>
    </location>
</feature>
<evidence type="ECO:0000313" key="10">
    <source>
        <dbReference type="EMBL" id="KAG7358037.1"/>
    </source>
</evidence>
<feature type="compositionally biased region" description="Low complexity" evidence="7">
    <location>
        <begin position="839"/>
        <end position="849"/>
    </location>
</feature>
<organism evidence="10 11">
    <name type="scientific">Nitzschia inconspicua</name>
    <dbReference type="NCBI Taxonomy" id="303405"/>
    <lineage>
        <taxon>Eukaryota</taxon>
        <taxon>Sar</taxon>
        <taxon>Stramenopiles</taxon>
        <taxon>Ochrophyta</taxon>
        <taxon>Bacillariophyta</taxon>
        <taxon>Bacillariophyceae</taxon>
        <taxon>Bacillariophycidae</taxon>
        <taxon>Bacillariales</taxon>
        <taxon>Bacillariaceae</taxon>
        <taxon>Nitzschia</taxon>
    </lineage>
</organism>
<dbReference type="GO" id="GO:0042500">
    <property type="term" value="F:aspartic endopeptidase activity, intramembrane cleaving"/>
    <property type="evidence" value="ECO:0007669"/>
    <property type="project" value="InterPro"/>
</dbReference>
<feature type="region of interest" description="Disordered" evidence="7">
    <location>
        <begin position="812"/>
        <end position="849"/>
    </location>
</feature>
<keyword evidence="9" id="KW-0732">Signal</keyword>
<dbReference type="OrthoDB" id="29661at2759"/>
<dbReference type="GO" id="GO:0033619">
    <property type="term" value="P:membrane protein proteolysis"/>
    <property type="evidence" value="ECO:0007669"/>
    <property type="project" value="TreeGrafter"/>
</dbReference>
<evidence type="ECO:0000256" key="1">
    <source>
        <dbReference type="ARBA" id="ARBA00004127"/>
    </source>
</evidence>
<comment type="similarity">
    <text evidence="2">Belongs to the peptidase A22B family.</text>
</comment>
<feature type="chain" id="PRO_5039948048" evidence="9">
    <location>
        <begin position="32"/>
        <end position="849"/>
    </location>
</feature>
<dbReference type="GO" id="GO:0098553">
    <property type="term" value="C:lumenal side of endoplasmic reticulum membrane"/>
    <property type="evidence" value="ECO:0007669"/>
    <property type="project" value="TreeGrafter"/>
</dbReference>
<dbReference type="PANTHER" id="PTHR12174">
    <property type="entry name" value="SIGNAL PEPTIDE PEPTIDASE"/>
    <property type="match status" value="1"/>
</dbReference>
<feature type="transmembrane region" description="Helical" evidence="8">
    <location>
        <begin position="529"/>
        <end position="551"/>
    </location>
</feature>
<reference evidence="10" key="1">
    <citation type="journal article" date="2021" name="Sci. Rep.">
        <title>Diploid genomic architecture of Nitzschia inconspicua, an elite biomass production diatom.</title>
        <authorList>
            <person name="Oliver A."/>
            <person name="Podell S."/>
            <person name="Pinowska A."/>
            <person name="Traller J.C."/>
            <person name="Smith S.R."/>
            <person name="McClure R."/>
            <person name="Beliaev A."/>
            <person name="Bohutskyi P."/>
            <person name="Hill E.A."/>
            <person name="Rabines A."/>
            <person name="Zheng H."/>
            <person name="Allen L.Z."/>
            <person name="Kuo A."/>
            <person name="Grigoriev I.V."/>
            <person name="Allen A.E."/>
            <person name="Hazlebeck D."/>
            <person name="Allen E.E."/>
        </authorList>
    </citation>
    <scope>NUCLEOTIDE SEQUENCE</scope>
    <source>
        <strain evidence="10">Hildebrandi</strain>
    </source>
</reference>
<evidence type="ECO:0000256" key="5">
    <source>
        <dbReference type="ARBA" id="ARBA00022989"/>
    </source>
</evidence>
<evidence type="ECO:0000256" key="4">
    <source>
        <dbReference type="ARBA" id="ARBA00022801"/>
    </source>
</evidence>
<keyword evidence="5 8" id="KW-1133">Transmembrane helix</keyword>
<keyword evidence="11" id="KW-1185">Reference proteome</keyword>
<feature type="compositionally biased region" description="Polar residues" evidence="7">
    <location>
        <begin position="361"/>
        <end position="373"/>
    </location>
</feature>